<evidence type="ECO:0000313" key="3">
    <source>
        <dbReference type="Proteomes" id="UP001212152"/>
    </source>
</evidence>
<gene>
    <name evidence="2" type="primary">FMT2</name>
    <name evidence="2" type="ORF">HDU87_005509</name>
</gene>
<dbReference type="AlphaFoldDB" id="A0AAD5TGS4"/>
<protein>
    <submittedName>
        <fullName evidence="2">Bifunctional polymyxin resistance protein ArnA</fullName>
    </submittedName>
</protein>
<dbReference type="PANTHER" id="PTHR43393">
    <property type="entry name" value="CYTOKININ RIBOSIDE 5'-MONOPHOSPHATE PHOSPHORIBOHYDROLASE"/>
    <property type="match status" value="1"/>
</dbReference>
<dbReference type="Pfam" id="PF18306">
    <property type="entry name" value="LDcluster4"/>
    <property type="match status" value="1"/>
</dbReference>
<feature type="compositionally biased region" description="Low complexity" evidence="1">
    <location>
        <begin position="15"/>
        <end position="29"/>
    </location>
</feature>
<dbReference type="Gene3D" id="3.40.50.450">
    <property type="match status" value="1"/>
</dbReference>
<organism evidence="2 3">
    <name type="scientific">Geranomyces variabilis</name>
    <dbReference type="NCBI Taxonomy" id="109894"/>
    <lineage>
        <taxon>Eukaryota</taxon>
        <taxon>Fungi</taxon>
        <taxon>Fungi incertae sedis</taxon>
        <taxon>Chytridiomycota</taxon>
        <taxon>Chytridiomycota incertae sedis</taxon>
        <taxon>Chytridiomycetes</taxon>
        <taxon>Spizellomycetales</taxon>
        <taxon>Powellomycetaceae</taxon>
        <taxon>Geranomyces</taxon>
    </lineage>
</organism>
<evidence type="ECO:0000313" key="2">
    <source>
        <dbReference type="EMBL" id="KAJ3176132.1"/>
    </source>
</evidence>
<keyword evidence="3" id="KW-1185">Reference proteome</keyword>
<dbReference type="Proteomes" id="UP001212152">
    <property type="component" value="Unassembled WGS sequence"/>
</dbReference>
<accession>A0AAD5TGS4</accession>
<feature type="region of interest" description="Disordered" evidence="1">
    <location>
        <begin position="283"/>
        <end position="307"/>
    </location>
</feature>
<feature type="region of interest" description="Disordered" evidence="1">
    <location>
        <begin position="1"/>
        <end position="33"/>
    </location>
</feature>
<evidence type="ECO:0000256" key="1">
    <source>
        <dbReference type="SAM" id="MobiDB-lite"/>
    </source>
</evidence>
<dbReference type="SUPFAM" id="SSF102405">
    <property type="entry name" value="MCP/YpsA-like"/>
    <property type="match status" value="1"/>
</dbReference>
<dbReference type="InterPro" id="IPR052341">
    <property type="entry name" value="LOG_family_nucleotidases"/>
</dbReference>
<dbReference type="PANTHER" id="PTHR43393:SF3">
    <property type="entry name" value="LYSINE DECARBOXYLASE-LIKE PROTEIN"/>
    <property type="match status" value="1"/>
</dbReference>
<proteinExistence type="predicted"/>
<dbReference type="EMBL" id="JADGJQ010000044">
    <property type="protein sequence ID" value="KAJ3176132.1"/>
    <property type="molecule type" value="Genomic_DNA"/>
</dbReference>
<comment type="caution">
    <text evidence="2">The sequence shown here is derived from an EMBL/GenBank/DDBJ whole genome shotgun (WGS) entry which is preliminary data.</text>
</comment>
<sequence length="307" mass="32646">MTKRTRTDDRDSSKATAAPTTTDAAAAAAPHRHPSLKAAATAVATAISLVPAQMKNYHPFPQKAPGAVESATHAADLTPQTASSAYRLAWADNDFLLRDDMRPLRLQLEYAKPEKALADAGVESTVVVFGSARIHEKEKADANLAIAEKEYSTKRDAESKEKLRVAKKMVDSVKYYEAARELGELITKHSDGNRLIIITGGGGGIMAGASRGASQVAGGRSVGLNIVLPFEQKPNPYVTPEVEEGVINARDLDLLAYAETAQEAWDHICAFYKSCKPNKFDAAPTAAAGAGGSKKQKIEGHPPGPEA</sequence>
<feature type="compositionally biased region" description="Basic and acidic residues" evidence="1">
    <location>
        <begin position="1"/>
        <end position="13"/>
    </location>
</feature>
<dbReference type="GO" id="GO:0005829">
    <property type="term" value="C:cytosol"/>
    <property type="evidence" value="ECO:0007669"/>
    <property type="project" value="TreeGrafter"/>
</dbReference>
<reference evidence="2" key="1">
    <citation type="submission" date="2020-05" db="EMBL/GenBank/DDBJ databases">
        <title>Phylogenomic resolution of chytrid fungi.</title>
        <authorList>
            <person name="Stajich J.E."/>
            <person name="Amses K."/>
            <person name="Simmons R."/>
            <person name="Seto K."/>
            <person name="Myers J."/>
            <person name="Bonds A."/>
            <person name="Quandt C.A."/>
            <person name="Barry K."/>
            <person name="Liu P."/>
            <person name="Grigoriev I."/>
            <person name="Longcore J.E."/>
            <person name="James T.Y."/>
        </authorList>
    </citation>
    <scope>NUCLEOTIDE SEQUENCE</scope>
    <source>
        <strain evidence="2">JEL0379</strain>
    </source>
</reference>
<dbReference type="InterPro" id="IPR041164">
    <property type="entry name" value="LDcluster4"/>
</dbReference>
<name>A0AAD5TGS4_9FUNG</name>